<dbReference type="AlphaFoldDB" id="A0A2D0KHS8"/>
<dbReference type="EMBL" id="NJAK01000001">
    <property type="protein sequence ID" value="PHM62952.1"/>
    <property type="molecule type" value="Genomic_DNA"/>
</dbReference>
<sequence>MNDFSLKNVSNINFFELYQNFISMIINLEVSHLSHTYVPLNTHIFKNDLLSHSFNQEINVNRKFILNKIKELELELNAIKKKIKDETQMKEKLALNFKAKNIKDELSILKTSILNIIIVGEKDANL</sequence>
<feature type="coiled-coil region" evidence="1">
    <location>
        <begin position="55"/>
        <end position="96"/>
    </location>
</feature>
<reference evidence="2 3" key="1">
    <citation type="journal article" date="2017" name="Nat. Microbiol.">
        <title>Natural product diversity associated with the nematode symbionts Photorhabdus and Xenorhabdus.</title>
        <authorList>
            <person name="Tobias N.J."/>
            <person name="Wolff H."/>
            <person name="Djahanschiri B."/>
            <person name="Grundmann F."/>
            <person name="Kronenwerth M."/>
            <person name="Shi Y.M."/>
            <person name="Simonyi S."/>
            <person name="Grun P."/>
            <person name="Shapiro-Ilan D."/>
            <person name="Pidot S.J."/>
            <person name="Stinear T.P."/>
            <person name="Ebersberger I."/>
            <person name="Bode H.B."/>
        </authorList>
    </citation>
    <scope>NUCLEOTIDE SEQUENCE [LARGE SCALE GENOMIC DNA]</scope>
    <source>
        <strain evidence="2 3">DSM 22670</strain>
    </source>
</reference>
<evidence type="ECO:0000313" key="2">
    <source>
        <dbReference type="EMBL" id="PHM62952.1"/>
    </source>
</evidence>
<keyword evidence="1" id="KW-0175">Coiled coil</keyword>
<evidence type="ECO:0000256" key="1">
    <source>
        <dbReference type="SAM" id="Coils"/>
    </source>
</evidence>
<dbReference type="Proteomes" id="UP000222168">
    <property type="component" value="Unassembled WGS sequence"/>
</dbReference>
<accession>A0A2D0KHS8</accession>
<proteinExistence type="predicted"/>
<gene>
    <name evidence="2" type="ORF">Xish_02175</name>
</gene>
<name>A0A2D0KHS8_9GAMM</name>
<protein>
    <submittedName>
        <fullName evidence="2">Uncharacterized protein</fullName>
    </submittedName>
</protein>
<comment type="caution">
    <text evidence="2">The sequence shown here is derived from an EMBL/GenBank/DDBJ whole genome shotgun (WGS) entry which is preliminary data.</text>
</comment>
<organism evidence="2 3">
    <name type="scientific">Xenorhabdus ishibashii</name>
    <dbReference type="NCBI Taxonomy" id="1034471"/>
    <lineage>
        <taxon>Bacteria</taxon>
        <taxon>Pseudomonadati</taxon>
        <taxon>Pseudomonadota</taxon>
        <taxon>Gammaproteobacteria</taxon>
        <taxon>Enterobacterales</taxon>
        <taxon>Morganellaceae</taxon>
        <taxon>Xenorhabdus</taxon>
    </lineage>
</organism>
<keyword evidence="3" id="KW-1185">Reference proteome</keyword>
<evidence type="ECO:0000313" key="3">
    <source>
        <dbReference type="Proteomes" id="UP000222168"/>
    </source>
</evidence>